<evidence type="ECO:0000256" key="1">
    <source>
        <dbReference type="SAM" id="MobiDB-lite"/>
    </source>
</evidence>
<comment type="caution">
    <text evidence="2">The sequence shown here is derived from an EMBL/GenBank/DDBJ whole genome shotgun (WGS) entry which is preliminary data.</text>
</comment>
<dbReference type="Proteomes" id="UP000245119">
    <property type="component" value="Linkage Group LG9"/>
</dbReference>
<keyword evidence="3" id="KW-1185">Reference proteome</keyword>
<name>A0A2T7NTF8_POMCA</name>
<proteinExistence type="predicted"/>
<sequence>MTINRIQENFLIPGDIRKTTTTTAEEKLTSYLAPMLCPPTKRSNSTGCRHKARTGDSVATVHHHDNLYRKHIAAVVGGTVGTVAIAGRLYHQHPATTQMLSKADPTPLYVGTNTAAGVCGNGVSRSTIHPTAYPFEQQQQQQQQVYIRWGNKDREEPPLAVRSCKLLGQRPQQHPAWESKKGSSPLSSEERRTATLTQQHPTVWLYHDYHHHTARAAVRSRNGSCCWRESEGERLMMMKKRQSAQLLAEREKETERDRAGEERERERER</sequence>
<reference evidence="2 3" key="1">
    <citation type="submission" date="2018-04" db="EMBL/GenBank/DDBJ databases">
        <title>The genome of golden apple snail Pomacea canaliculata provides insight into stress tolerance and invasive adaptation.</title>
        <authorList>
            <person name="Liu C."/>
            <person name="Liu B."/>
            <person name="Ren Y."/>
            <person name="Zhang Y."/>
            <person name="Wang H."/>
            <person name="Li S."/>
            <person name="Jiang F."/>
            <person name="Yin L."/>
            <person name="Zhang G."/>
            <person name="Qian W."/>
            <person name="Fan W."/>
        </authorList>
    </citation>
    <scope>NUCLEOTIDE SEQUENCE [LARGE SCALE GENOMIC DNA]</scope>
    <source>
        <strain evidence="2">SZHN2017</strain>
        <tissue evidence="2">Muscle</tissue>
    </source>
</reference>
<evidence type="ECO:0000313" key="3">
    <source>
        <dbReference type="Proteomes" id="UP000245119"/>
    </source>
</evidence>
<gene>
    <name evidence="2" type="ORF">C0Q70_14927</name>
</gene>
<dbReference type="EMBL" id="PZQS01000009">
    <property type="protein sequence ID" value="PVD24444.1"/>
    <property type="molecule type" value="Genomic_DNA"/>
</dbReference>
<evidence type="ECO:0000313" key="2">
    <source>
        <dbReference type="EMBL" id="PVD24444.1"/>
    </source>
</evidence>
<dbReference type="AlphaFoldDB" id="A0A2T7NTF8"/>
<protein>
    <submittedName>
        <fullName evidence="2">Uncharacterized protein</fullName>
    </submittedName>
</protein>
<feature type="region of interest" description="Disordered" evidence="1">
    <location>
        <begin position="240"/>
        <end position="269"/>
    </location>
</feature>
<feature type="compositionally biased region" description="Basic and acidic residues" evidence="1">
    <location>
        <begin position="248"/>
        <end position="269"/>
    </location>
</feature>
<accession>A0A2T7NTF8</accession>
<organism evidence="2 3">
    <name type="scientific">Pomacea canaliculata</name>
    <name type="common">Golden apple snail</name>
    <dbReference type="NCBI Taxonomy" id="400727"/>
    <lineage>
        <taxon>Eukaryota</taxon>
        <taxon>Metazoa</taxon>
        <taxon>Spiralia</taxon>
        <taxon>Lophotrochozoa</taxon>
        <taxon>Mollusca</taxon>
        <taxon>Gastropoda</taxon>
        <taxon>Caenogastropoda</taxon>
        <taxon>Architaenioglossa</taxon>
        <taxon>Ampullarioidea</taxon>
        <taxon>Ampullariidae</taxon>
        <taxon>Pomacea</taxon>
    </lineage>
</organism>
<feature type="region of interest" description="Disordered" evidence="1">
    <location>
        <begin position="168"/>
        <end position="195"/>
    </location>
</feature>